<dbReference type="AlphaFoldDB" id="A0AAN6M8F4"/>
<accession>A0AAN6M8F4</accession>
<keyword evidence="1" id="KW-0472">Membrane</keyword>
<proteinExistence type="predicted"/>
<dbReference type="InterPro" id="IPR050464">
    <property type="entry name" value="Zeta_carotene_desat/Oxidored"/>
</dbReference>
<name>A0AAN6M8F4_9PLEO</name>
<dbReference type="Pfam" id="PF01593">
    <property type="entry name" value="Amino_oxidase"/>
    <property type="match status" value="1"/>
</dbReference>
<dbReference type="Pfam" id="PF13450">
    <property type="entry name" value="NAD_binding_8"/>
    <property type="match status" value="1"/>
</dbReference>
<organism evidence="3 4">
    <name type="scientific">Pseudopithomyces chartarum</name>
    <dbReference type="NCBI Taxonomy" id="1892770"/>
    <lineage>
        <taxon>Eukaryota</taxon>
        <taxon>Fungi</taxon>
        <taxon>Dikarya</taxon>
        <taxon>Ascomycota</taxon>
        <taxon>Pezizomycotina</taxon>
        <taxon>Dothideomycetes</taxon>
        <taxon>Pleosporomycetidae</taxon>
        <taxon>Pleosporales</taxon>
        <taxon>Massarineae</taxon>
        <taxon>Didymosphaeriaceae</taxon>
        <taxon>Pseudopithomyces</taxon>
    </lineage>
</organism>
<evidence type="ECO:0000313" key="4">
    <source>
        <dbReference type="Proteomes" id="UP001280581"/>
    </source>
</evidence>
<keyword evidence="4" id="KW-1185">Reference proteome</keyword>
<dbReference type="Proteomes" id="UP001280581">
    <property type="component" value="Unassembled WGS sequence"/>
</dbReference>
<sequence>MAATEPSNSAKQTVVVVGSGLAGLATAYLLNSDPCQRYSVTLLECDSHFSLDSASVTIRDEAQRTVERIDMPMRAFAQGYYNNLIRMYNYLGIRYNPQLFVYTFSQKNDSPVQRETAQGSYFVHTSNSHKLPPIRPDGMRLIPWLLDLVYVAACYLWWSLCCFWIPPKPATHLRECESLNEYMRRIMLPQRFVVLYLVPLLASVATCTHEALLQFPARDLIEYRKQSAGGQHFRVAELDQVQRTLGAGLDVRFSTVVKRVEAVQGSKKVRILSTTSDGFEREETFDHVVLAVAPGVVGKIYQPLERAMTQIPSTLVESVAQTSGMKWSPRARESVSGAAHTLHFRTSTVQAQTESIHVYPSGAIVTTCPFHDISSAENVVKSAKFFRGLRTPRSRRIVNSIFGENMDGFRVDEKDSVWRNGDDNVWLVGGWCWDGMVLLEGCIVSAMRVAQAFSIDIPWRSTSL</sequence>
<dbReference type="PANTHER" id="PTHR42923:SF42">
    <property type="entry name" value="AMINE OXIDASE DOMAIN-CONTAINING PROTEIN"/>
    <property type="match status" value="1"/>
</dbReference>
<dbReference type="SUPFAM" id="SSF51905">
    <property type="entry name" value="FAD/NAD(P)-binding domain"/>
    <property type="match status" value="1"/>
</dbReference>
<comment type="caution">
    <text evidence="3">The sequence shown here is derived from an EMBL/GenBank/DDBJ whole genome shotgun (WGS) entry which is preliminary data.</text>
</comment>
<evidence type="ECO:0000313" key="3">
    <source>
        <dbReference type="EMBL" id="KAK3216524.1"/>
    </source>
</evidence>
<evidence type="ECO:0000256" key="1">
    <source>
        <dbReference type="SAM" id="Phobius"/>
    </source>
</evidence>
<dbReference type="PANTHER" id="PTHR42923">
    <property type="entry name" value="PROTOPORPHYRINOGEN OXIDASE"/>
    <property type="match status" value="1"/>
</dbReference>
<dbReference type="EMBL" id="WVTA01000001">
    <property type="protein sequence ID" value="KAK3216524.1"/>
    <property type="molecule type" value="Genomic_DNA"/>
</dbReference>
<dbReference type="InterPro" id="IPR002937">
    <property type="entry name" value="Amino_oxidase"/>
</dbReference>
<evidence type="ECO:0000259" key="2">
    <source>
        <dbReference type="Pfam" id="PF01593"/>
    </source>
</evidence>
<feature type="transmembrane region" description="Helical" evidence="1">
    <location>
        <begin position="193"/>
        <end position="215"/>
    </location>
</feature>
<reference evidence="3 4" key="1">
    <citation type="submission" date="2021-02" db="EMBL/GenBank/DDBJ databases">
        <title>Genome assembly of Pseudopithomyces chartarum.</title>
        <authorList>
            <person name="Jauregui R."/>
            <person name="Singh J."/>
            <person name="Voisey C."/>
        </authorList>
    </citation>
    <scope>NUCLEOTIDE SEQUENCE [LARGE SCALE GENOMIC DNA]</scope>
    <source>
        <strain evidence="3 4">AGR01</strain>
    </source>
</reference>
<feature type="domain" description="Amine oxidase" evidence="2">
    <location>
        <begin position="223"/>
        <end position="311"/>
    </location>
</feature>
<keyword evidence="1" id="KW-1133">Transmembrane helix</keyword>
<gene>
    <name evidence="3" type="ORF">GRF29_1g13437</name>
</gene>
<feature type="transmembrane region" description="Helical" evidence="1">
    <location>
        <begin position="144"/>
        <end position="166"/>
    </location>
</feature>
<protein>
    <recommendedName>
        <fullName evidence="2">Amine oxidase domain-containing protein</fullName>
    </recommendedName>
</protein>
<dbReference type="InterPro" id="IPR036188">
    <property type="entry name" value="FAD/NAD-bd_sf"/>
</dbReference>
<keyword evidence="1" id="KW-0812">Transmembrane</keyword>
<feature type="transmembrane region" description="Helical" evidence="1">
    <location>
        <begin position="12"/>
        <end position="30"/>
    </location>
</feature>
<dbReference type="Gene3D" id="3.50.50.60">
    <property type="entry name" value="FAD/NAD(P)-binding domain"/>
    <property type="match status" value="1"/>
</dbReference>
<dbReference type="GO" id="GO:0016491">
    <property type="term" value="F:oxidoreductase activity"/>
    <property type="evidence" value="ECO:0007669"/>
    <property type="project" value="InterPro"/>
</dbReference>